<dbReference type="EMBL" id="MZXV01000026">
    <property type="protein sequence ID" value="PZV38547.1"/>
    <property type="molecule type" value="Genomic_DNA"/>
</dbReference>
<feature type="compositionally biased region" description="Acidic residues" evidence="1">
    <location>
        <begin position="173"/>
        <end position="184"/>
    </location>
</feature>
<keyword evidence="3" id="KW-1185">Reference proteome</keyword>
<sequence>MQKPLNNHLDRAMSLITALDLMEADCDLEDGADAEPSIGDDDREQDNSDYEPDSDGEPTMGTIERHPTSRESPWGRSGELTVMHYGSNSQEDWAGSRASLPSHDECEAENEHGGDVLDEPHDDRDDDEWELGWTEHVDQRLTCKVEQKTWNHPEGEPDLGWTGHGRGCGPNEPADDREGDDEREFDPAEAGFADADAVAGMYP</sequence>
<dbReference type="Proteomes" id="UP000248616">
    <property type="component" value="Unassembled WGS sequence"/>
</dbReference>
<feature type="region of interest" description="Disordered" evidence="1">
    <location>
        <begin position="147"/>
        <end position="203"/>
    </location>
</feature>
<accession>A0A2W7C6N9</accession>
<feature type="compositionally biased region" description="Low complexity" evidence="1">
    <location>
        <begin position="188"/>
        <end position="203"/>
    </location>
</feature>
<evidence type="ECO:0000313" key="2">
    <source>
        <dbReference type="EMBL" id="PZV38547.1"/>
    </source>
</evidence>
<feature type="compositionally biased region" description="Acidic residues" evidence="1">
    <location>
        <begin position="27"/>
        <end position="56"/>
    </location>
</feature>
<feature type="compositionally biased region" description="Basic and acidic residues" evidence="1">
    <location>
        <begin position="102"/>
        <end position="123"/>
    </location>
</feature>
<reference evidence="3" key="1">
    <citation type="submission" date="2017-03" db="EMBL/GenBank/DDBJ databases">
        <authorList>
            <person name="Safronova V.I."/>
            <person name="Sazanova A.L."/>
            <person name="Chirak E.R."/>
        </authorList>
    </citation>
    <scope>NUCLEOTIDE SEQUENCE [LARGE SCALE GENOMIC DNA]</scope>
    <source>
        <strain evidence="3">Ach-343</strain>
    </source>
</reference>
<organism evidence="2 3">
    <name type="scientific">Mesorhizobium kowhaii</name>
    <dbReference type="NCBI Taxonomy" id="1300272"/>
    <lineage>
        <taxon>Bacteria</taxon>
        <taxon>Pseudomonadati</taxon>
        <taxon>Pseudomonadota</taxon>
        <taxon>Alphaproteobacteria</taxon>
        <taxon>Hyphomicrobiales</taxon>
        <taxon>Phyllobacteriaceae</taxon>
        <taxon>Mesorhizobium</taxon>
    </lineage>
</organism>
<protein>
    <submittedName>
        <fullName evidence="2">Uncharacterized protein</fullName>
    </submittedName>
</protein>
<name>A0A2W7C6N9_9HYPH</name>
<evidence type="ECO:0000256" key="1">
    <source>
        <dbReference type="SAM" id="MobiDB-lite"/>
    </source>
</evidence>
<proteinExistence type="predicted"/>
<feature type="region of interest" description="Disordered" evidence="1">
    <location>
        <begin position="27"/>
        <end position="128"/>
    </location>
</feature>
<evidence type="ECO:0000313" key="3">
    <source>
        <dbReference type="Proteomes" id="UP000248616"/>
    </source>
</evidence>
<comment type="caution">
    <text evidence="2">The sequence shown here is derived from an EMBL/GenBank/DDBJ whole genome shotgun (WGS) entry which is preliminary data.</text>
</comment>
<dbReference type="AlphaFoldDB" id="A0A2W7C6N9"/>
<gene>
    <name evidence="2" type="ORF">B5V02_10865</name>
</gene>